<reference evidence="6 7" key="2">
    <citation type="submission" date="2020-03" db="EMBL/GenBank/DDBJ databases">
        <authorList>
            <person name="Ichikawa N."/>
            <person name="Kimura A."/>
            <person name="Kitahashi Y."/>
            <person name="Uohara A."/>
        </authorList>
    </citation>
    <scope>NUCLEOTIDE SEQUENCE [LARGE SCALE GENOMIC DNA]</scope>
    <source>
        <strain evidence="6 7">NBRC 108638</strain>
    </source>
</reference>
<keyword evidence="1" id="KW-0805">Transcription regulation</keyword>
<keyword evidence="3" id="KW-0804">Transcription</keyword>
<dbReference type="SUPFAM" id="SSF46689">
    <property type="entry name" value="Homeodomain-like"/>
    <property type="match status" value="1"/>
</dbReference>
<dbReference type="SUPFAM" id="SSF48498">
    <property type="entry name" value="Tetracyclin repressor-like, C-terminal domain"/>
    <property type="match status" value="1"/>
</dbReference>
<keyword evidence="2 4" id="KW-0238">DNA-binding</keyword>
<dbReference type="PROSITE" id="PS50977">
    <property type="entry name" value="HTH_TETR_2"/>
    <property type="match status" value="1"/>
</dbReference>
<protein>
    <submittedName>
        <fullName evidence="6">Transcriptional regulator</fullName>
    </submittedName>
</protein>
<dbReference type="RefSeq" id="WP_173077867.1">
    <property type="nucleotide sequence ID" value="NZ_BAABJB010000003.1"/>
</dbReference>
<evidence type="ECO:0000256" key="1">
    <source>
        <dbReference type="ARBA" id="ARBA00023015"/>
    </source>
</evidence>
<dbReference type="InterPro" id="IPR009057">
    <property type="entry name" value="Homeodomain-like_sf"/>
</dbReference>
<evidence type="ECO:0000256" key="3">
    <source>
        <dbReference type="ARBA" id="ARBA00023163"/>
    </source>
</evidence>
<feature type="domain" description="HTH tetR-type" evidence="5">
    <location>
        <begin position="5"/>
        <end position="65"/>
    </location>
</feature>
<dbReference type="EMBL" id="BLPG01000001">
    <property type="protein sequence ID" value="GFJ90559.1"/>
    <property type="molecule type" value="Genomic_DNA"/>
</dbReference>
<accession>A0A6V8L7D6</accession>
<dbReference type="Gene3D" id="1.10.10.60">
    <property type="entry name" value="Homeodomain-like"/>
    <property type="match status" value="1"/>
</dbReference>
<gene>
    <name evidence="6" type="ORF">Prum_042010</name>
</gene>
<evidence type="ECO:0000313" key="6">
    <source>
        <dbReference type="EMBL" id="GFJ90559.1"/>
    </source>
</evidence>
<evidence type="ECO:0000256" key="2">
    <source>
        <dbReference type="ARBA" id="ARBA00023125"/>
    </source>
</evidence>
<name>A0A6V8L7D6_9ACTN</name>
<evidence type="ECO:0000313" key="7">
    <source>
        <dbReference type="Proteomes" id="UP000482960"/>
    </source>
</evidence>
<feature type="DNA-binding region" description="H-T-H motif" evidence="4">
    <location>
        <begin position="28"/>
        <end position="47"/>
    </location>
</feature>
<proteinExistence type="predicted"/>
<reference evidence="6 7" key="1">
    <citation type="submission" date="2020-03" db="EMBL/GenBank/DDBJ databases">
        <title>Whole genome shotgun sequence of Phytohabitans rumicis NBRC 108638.</title>
        <authorList>
            <person name="Komaki H."/>
            <person name="Tamura T."/>
        </authorList>
    </citation>
    <scope>NUCLEOTIDE SEQUENCE [LARGE SCALE GENOMIC DNA]</scope>
    <source>
        <strain evidence="6 7">NBRC 108638</strain>
    </source>
</reference>
<comment type="caution">
    <text evidence="6">The sequence shown here is derived from an EMBL/GenBank/DDBJ whole genome shotgun (WGS) entry which is preliminary data.</text>
</comment>
<evidence type="ECO:0000259" key="5">
    <source>
        <dbReference type="PROSITE" id="PS50977"/>
    </source>
</evidence>
<dbReference type="Gene3D" id="1.10.357.10">
    <property type="entry name" value="Tetracycline Repressor, domain 2"/>
    <property type="match status" value="1"/>
</dbReference>
<dbReference type="Pfam" id="PF13305">
    <property type="entry name" value="TetR_C_33"/>
    <property type="match status" value="1"/>
</dbReference>
<dbReference type="InterPro" id="IPR001647">
    <property type="entry name" value="HTH_TetR"/>
</dbReference>
<sequence>MPRAGLTPTIVVEEAAKLADEVGLERLTLAAVAQKLGVALPSLYKHIRGLGALQQSLAVRALTEITAALSAAAIGRSGRQALVAMATAYRSYAHAHPGRYAATLRAADPNDPDHVAAGEAAVGVIYAVLAGYGLTGPAAIDATRCLRSALHGFVALEAAGGFGLPQDVDRSYDRLVGALDNAFTTWPSDPPPLVDQGRTAVL</sequence>
<dbReference type="InterPro" id="IPR025996">
    <property type="entry name" value="MT1864/Rv1816-like_C"/>
</dbReference>
<keyword evidence="7" id="KW-1185">Reference proteome</keyword>
<dbReference type="InterPro" id="IPR036271">
    <property type="entry name" value="Tet_transcr_reg_TetR-rel_C_sf"/>
</dbReference>
<dbReference type="AlphaFoldDB" id="A0A6V8L7D6"/>
<evidence type="ECO:0000256" key="4">
    <source>
        <dbReference type="PROSITE-ProRule" id="PRU00335"/>
    </source>
</evidence>
<dbReference type="Proteomes" id="UP000482960">
    <property type="component" value="Unassembled WGS sequence"/>
</dbReference>
<organism evidence="6 7">
    <name type="scientific">Phytohabitans rumicis</name>
    <dbReference type="NCBI Taxonomy" id="1076125"/>
    <lineage>
        <taxon>Bacteria</taxon>
        <taxon>Bacillati</taxon>
        <taxon>Actinomycetota</taxon>
        <taxon>Actinomycetes</taxon>
        <taxon>Micromonosporales</taxon>
        <taxon>Micromonosporaceae</taxon>
    </lineage>
</organism>
<dbReference type="GO" id="GO:0003677">
    <property type="term" value="F:DNA binding"/>
    <property type="evidence" value="ECO:0007669"/>
    <property type="project" value="UniProtKB-UniRule"/>
</dbReference>